<evidence type="ECO:0000313" key="1">
    <source>
        <dbReference type="EMBL" id="MQM18464.1"/>
    </source>
</evidence>
<organism evidence="1 2">
    <name type="scientific">Colocasia esculenta</name>
    <name type="common">Wild taro</name>
    <name type="synonym">Arum esculentum</name>
    <dbReference type="NCBI Taxonomy" id="4460"/>
    <lineage>
        <taxon>Eukaryota</taxon>
        <taxon>Viridiplantae</taxon>
        <taxon>Streptophyta</taxon>
        <taxon>Embryophyta</taxon>
        <taxon>Tracheophyta</taxon>
        <taxon>Spermatophyta</taxon>
        <taxon>Magnoliopsida</taxon>
        <taxon>Liliopsida</taxon>
        <taxon>Araceae</taxon>
        <taxon>Aroideae</taxon>
        <taxon>Colocasieae</taxon>
        <taxon>Colocasia</taxon>
    </lineage>
</organism>
<dbReference type="Proteomes" id="UP000652761">
    <property type="component" value="Unassembled WGS sequence"/>
</dbReference>
<reference evidence="1" key="1">
    <citation type="submission" date="2017-07" db="EMBL/GenBank/DDBJ databases">
        <title>Taro Niue Genome Assembly and Annotation.</title>
        <authorList>
            <person name="Atibalentja N."/>
            <person name="Keating K."/>
            <person name="Fields C.J."/>
        </authorList>
    </citation>
    <scope>NUCLEOTIDE SEQUENCE</scope>
    <source>
        <strain evidence="1">Niue_2</strain>
        <tissue evidence="1">Leaf</tissue>
    </source>
</reference>
<accession>A0A843XG14</accession>
<name>A0A843XG14_COLES</name>
<keyword evidence="2" id="KW-1185">Reference proteome</keyword>
<dbReference type="EMBL" id="NMUH01008211">
    <property type="protein sequence ID" value="MQM18464.1"/>
    <property type="molecule type" value="Genomic_DNA"/>
</dbReference>
<gene>
    <name evidence="1" type="ORF">Taro_051456</name>
</gene>
<comment type="caution">
    <text evidence="1">The sequence shown here is derived from an EMBL/GenBank/DDBJ whole genome shotgun (WGS) entry which is preliminary data.</text>
</comment>
<protein>
    <submittedName>
        <fullName evidence="1">Uncharacterized protein</fullName>
    </submittedName>
</protein>
<sequence>MKLYSDRGICCGDFLFGLTNSHCEDVTWSGGNLVWASFFAFFAKLSWIVVCSDSKRCIDTRNARGACGVCGLRGVHVIHVVVSRDFCSAHVVSVYVASSRRLLWIPLQLGAPVFE</sequence>
<dbReference type="AlphaFoldDB" id="A0A843XG14"/>
<proteinExistence type="predicted"/>
<evidence type="ECO:0000313" key="2">
    <source>
        <dbReference type="Proteomes" id="UP000652761"/>
    </source>
</evidence>